<name>A0A6J5G6H9_9BURK</name>
<dbReference type="Gene3D" id="2.60.120.10">
    <property type="entry name" value="Jelly Rolls"/>
    <property type="match status" value="1"/>
</dbReference>
<dbReference type="Proteomes" id="UP000494252">
    <property type="component" value="Unassembled WGS sequence"/>
</dbReference>
<evidence type="ECO:0000313" key="3">
    <source>
        <dbReference type="Proteomes" id="UP000494252"/>
    </source>
</evidence>
<proteinExistence type="predicted"/>
<evidence type="ECO:0000259" key="1">
    <source>
        <dbReference type="Pfam" id="PF13621"/>
    </source>
</evidence>
<keyword evidence="3" id="KW-1185">Reference proteome</keyword>
<dbReference type="InterPro" id="IPR014710">
    <property type="entry name" value="RmlC-like_jellyroll"/>
</dbReference>
<dbReference type="RefSeq" id="WP_246290913.1">
    <property type="nucleotide sequence ID" value="NZ_CADIKI010000007.1"/>
</dbReference>
<feature type="domain" description="Cupin-like" evidence="1">
    <location>
        <begin position="9"/>
        <end position="53"/>
    </location>
</feature>
<organism evidence="2 3">
    <name type="scientific">Paraburkholderia fynbosensis</name>
    <dbReference type="NCBI Taxonomy" id="1200993"/>
    <lineage>
        <taxon>Bacteria</taxon>
        <taxon>Pseudomonadati</taxon>
        <taxon>Pseudomonadota</taxon>
        <taxon>Betaproteobacteria</taxon>
        <taxon>Burkholderiales</taxon>
        <taxon>Burkholderiaceae</taxon>
        <taxon>Paraburkholderia</taxon>
    </lineage>
</organism>
<reference evidence="2 3" key="1">
    <citation type="submission" date="2020-04" db="EMBL/GenBank/DDBJ databases">
        <authorList>
            <person name="De Canck E."/>
        </authorList>
    </citation>
    <scope>NUCLEOTIDE SEQUENCE [LARGE SCALE GENOMIC DNA]</scope>
    <source>
        <strain evidence="2 3">LMG 27177</strain>
    </source>
</reference>
<gene>
    <name evidence="2" type="ORF">LMG27177_02922</name>
</gene>
<dbReference type="SUPFAM" id="SSF51197">
    <property type="entry name" value="Clavaminate synthase-like"/>
    <property type="match status" value="1"/>
</dbReference>
<sequence>MTNHLHCYSQVDGSAIDYERFPSMRNPHLLQCALAPGEWLFVPIGWWHYVEGRITNYDVGGMLAVLNHGVQAFASKRRHPVIYDPRRDRLSVQCSFLGGRCVEEHLGKQAARNVT</sequence>
<protein>
    <recommendedName>
        <fullName evidence="1">Cupin-like domain-containing protein</fullName>
    </recommendedName>
</protein>
<dbReference type="AlphaFoldDB" id="A0A6J5G6H9"/>
<dbReference type="EMBL" id="CADIKI010000007">
    <property type="protein sequence ID" value="CAB3790842.1"/>
    <property type="molecule type" value="Genomic_DNA"/>
</dbReference>
<evidence type="ECO:0000313" key="2">
    <source>
        <dbReference type="EMBL" id="CAB3790842.1"/>
    </source>
</evidence>
<dbReference type="InterPro" id="IPR041667">
    <property type="entry name" value="Cupin_8"/>
</dbReference>
<dbReference type="Pfam" id="PF13621">
    <property type="entry name" value="Cupin_8"/>
    <property type="match status" value="1"/>
</dbReference>
<accession>A0A6J5G6H9</accession>